<keyword evidence="4" id="KW-1185">Reference proteome</keyword>
<dbReference type="AlphaFoldDB" id="A0AAE6MLV7"/>
<organism evidence="1 3">
    <name type="scientific">Mucilaginibacter rubeus</name>
    <dbReference type="NCBI Taxonomy" id="2027860"/>
    <lineage>
        <taxon>Bacteria</taxon>
        <taxon>Pseudomonadati</taxon>
        <taxon>Bacteroidota</taxon>
        <taxon>Sphingobacteriia</taxon>
        <taxon>Sphingobacteriales</taxon>
        <taxon>Sphingobacteriaceae</taxon>
        <taxon>Mucilaginibacter</taxon>
    </lineage>
</organism>
<dbReference type="EMBL" id="CP043451">
    <property type="protein sequence ID" value="QEM07894.1"/>
    <property type="molecule type" value="Genomic_DNA"/>
</dbReference>
<proteinExistence type="predicted"/>
<evidence type="ECO:0000313" key="1">
    <source>
        <dbReference type="EMBL" id="QEM07894.1"/>
    </source>
</evidence>
<name>A0AAE6MLV7_9SPHI</name>
<accession>A0AAE6MLV7</accession>
<dbReference type="RefSeq" id="WP_112653857.1">
    <property type="nucleotide sequence ID" value="NZ_CP043451.1"/>
</dbReference>
<gene>
    <name evidence="1" type="ORF">DIU31_031945</name>
    <name evidence="2" type="ORF">J3L21_29065</name>
</gene>
<evidence type="ECO:0000313" key="2">
    <source>
        <dbReference type="EMBL" id="QTE49535.1"/>
    </source>
</evidence>
<reference evidence="1 3" key="1">
    <citation type="submission" date="2019-08" db="EMBL/GenBank/DDBJ databases">
        <title>Comparative genome analysis confer to the adaptation heavy metal polluted environment.</title>
        <authorList>
            <person name="Li Y."/>
        </authorList>
    </citation>
    <scope>NUCLEOTIDE SEQUENCE [LARGE SCALE GENOMIC DNA]</scope>
    <source>
        <strain evidence="1 3">P2</strain>
    </source>
</reference>
<dbReference type="Proteomes" id="UP000250557">
    <property type="component" value="Chromosome"/>
</dbReference>
<protein>
    <submittedName>
        <fullName evidence="1">Uncharacterized protein</fullName>
    </submittedName>
</protein>
<sequence length="87" mass="10104">MNIAYENIMRVADIPASELPEDFISFLSGLNPAYRDQVLEEHLYCPDTLFEEEPEGAPYPKDFADMLSRLRQLLFDLDCAYFRLVNP</sequence>
<reference evidence="2 4" key="2">
    <citation type="submission" date="2021-03" db="EMBL/GenBank/DDBJ databases">
        <title>Mucilaginibacter strains isolated from gold and copper mining confer multi heavy-metal resistance.</title>
        <authorList>
            <person name="Li Y."/>
        </authorList>
    </citation>
    <scope>NUCLEOTIDE SEQUENCE [LARGE SCALE GENOMIC DNA]</scope>
    <source>
        <strain evidence="2 4">P2-4</strain>
    </source>
</reference>
<dbReference type="EMBL" id="CP071880">
    <property type="protein sequence ID" value="QTE49535.1"/>
    <property type="molecule type" value="Genomic_DNA"/>
</dbReference>
<evidence type="ECO:0000313" key="4">
    <source>
        <dbReference type="Proteomes" id="UP000663940"/>
    </source>
</evidence>
<dbReference type="Proteomes" id="UP000663940">
    <property type="component" value="Chromosome"/>
</dbReference>
<evidence type="ECO:0000313" key="3">
    <source>
        <dbReference type="Proteomes" id="UP000250557"/>
    </source>
</evidence>